<feature type="site" description="Plays an important role in substrate specificity" evidence="7">
    <location>
        <position position="225"/>
    </location>
</feature>
<dbReference type="PROSITE" id="PS00096">
    <property type="entry name" value="SHMT"/>
    <property type="match status" value="1"/>
</dbReference>
<evidence type="ECO:0000256" key="6">
    <source>
        <dbReference type="ARBA" id="ARBA00022898"/>
    </source>
</evidence>
<dbReference type="PANTHER" id="PTHR11680">
    <property type="entry name" value="SERINE HYDROXYMETHYLTRANSFERASE"/>
    <property type="match status" value="1"/>
</dbReference>
<accession>A0ABV4YYW8</accession>
<feature type="modified residue" description="N6-(pyridoxal phosphate)lysine" evidence="7">
    <location>
        <position position="226"/>
    </location>
</feature>
<feature type="binding site" evidence="7">
    <location>
        <begin position="121"/>
        <end position="123"/>
    </location>
    <ligand>
        <name>(6S)-5,6,7,8-tetrahydrofolate</name>
        <dbReference type="ChEBI" id="CHEBI:57453"/>
    </ligand>
</feature>
<feature type="domain" description="Serine hydroxymethyltransferase-like" evidence="8">
    <location>
        <begin position="4"/>
        <end position="380"/>
    </location>
</feature>
<evidence type="ECO:0000256" key="2">
    <source>
        <dbReference type="ARBA" id="ARBA00006376"/>
    </source>
</evidence>
<dbReference type="Gene3D" id="3.40.640.10">
    <property type="entry name" value="Type I PLP-dependent aspartate aminotransferase-like (Major domain)"/>
    <property type="match status" value="1"/>
</dbReference>
<keyword evidence="6 7" id="KW-0663">Pyridoxal phosphate</keyword>
<dbReference type="GO" id="GO:0004372">
    <property type="term" value="F:glycine hydroxymethyltransferase activity"/>
    <property type="evidence" value="ECO:0007669"/>
    <property type="project" value="UniProtKB-EC"/>
</dbReference>
<dbReference type="InterPro" id="IPR015422">
    <property type="entry name" value="PyrdxlP-dep_Trfase_small"/>
</dbReference>
<dbReference type="InterPro" id="IPR015421">
    <property type="entry name" value="PyrdxlP-dep_Trfase_major"/>
</dbReference>
<comment type="function">
    <text evidence="7">Catalyzes the reversible interconversion of serine and glycine with tetrahydrofolate (THF) serving as the one-carbon carrier. This reaction serves as the major source of one-carbon groups required for the biosynthesis of purines, thymidylate, methionine, and other important biomolecules. Also exhibits THF-independent aldolase activity toward beta-hydroxyamino acids, producing glycine and aldehydes, via a retro-aldol mechanism.</text>
</comment>
<comment type="pathway">
    <text evidence="7">One-carbon metabolism; tetrahydrofolate interconversion.</text>
</comment>
<dbReference type="Gene3D" id="3.90.1150.10">
    <property type="entry name" value="Aspartate Aminotransferase, domain 1"/>
    <property type="match status" value="1"/>
</dbReference>
<organism evidence="9 10">
    <name type="scientific">Neobacillus driksii</name>
    <dbReference type="NCBI Taxonomy" id="3035913"/>
    <lineage>
        <taxon>Bacteria</taxon>
        <taxon>Bacillati</taxon>
        <taxon>Bacillota</taxon>
        <taxon>Bacilli</taxon>
        <taxon>Bacillales</taxon>
        <taxon>Bacillaceae</taxon>
        <taxon>Neobacillus</taxon>
    </lineage>
</organism>
<proteinExistence type="inferred from homology"/>
<dbReference type="CDD" id="cd00378">
    <property type="entry name" value="SHMT"/>
    <property type="match status" value="1"/>
</dbReference>
<dbReference type="InterPro" id="IPR039429">
    <property type="entry name" value="SHMT-like_dom"/>
</dbReference>
<dbReference type="PANTHER" id="PTHR11680:SF35">
    <property type="entry name" value="SERINE HYDROXYMETHYLTRANSFERASE 1"/>
    <property type="match status" value="1"/>
</dbReference>
<evidence type="ECO:0000256" key="1">
    <source>
        <dbReference type="ARBA" id="ARBA00001933"/>
    </source>
</evidence>
<keyword evidence="10" id="KW-1185">Reference proteome</keyword>
<reference evidence="9 10" key="1">
    <citation type="submission" date="2024-05" db="EMBL/GenBank/DDBJ databases">
        <authorList>
            <person name="Venkateswaran K."/>
        </authorList>
    </citation>
    <scope>NUCLEOTIDE SEQUENCE [LARGE SCALE GENOMIC DNA]</scope>
    <source>
        <strain evidence="9 10">179-C4-2-HS</strain>
    </source>
</reference>
<feature type="binding site" evidence="7">
    <location>
        <begin position="349"/>
        <end position="351"/>
    </location>
    <ligand>
        <name>(6S)-5,6,7,8-tetrahydrofolate</name>
        <dbReference type="ChEBI" id="CHEBI:57453"/>
    </ligand>
</feature>
<dbReference type="RefSeq" id="WP_306074484.1">
    <property type="nucleotide sequence ID" value="NZ_JAROBZ020000002.1"/>
</dbReference>
<evidence type="ECO:0000256" key="7">
    <source>
        <dbReference type="HAMAP-Rule" id="MF_00051"/>
    </source>
</evidence>
<dbReference type="InterPro" id="IPR015424">
    <property type="entry name" value="PyrdxlP-dep_Trfase"/>
</dbReference>
<sequence>MKHLSNQDKQVFEAIQQELGRQRGKIELIASENFVSEAVMEAQGSVLTNKYAEGYPGRRYYGGCEYVDIVEDLARNRAKEIFGAEYVNVQPHSGAQANMAVYFTVLEQGDTVLGMNLSHGGHLTHGSPVNFSGVQYNFVEYGVDETTHRINYDDVLAKAREHKPKMIVAGASAYPREIDFAKFREIADEVGAYLMVDMAHIAGLVAAGLHQNPVPYADFVTTTTHKTLRGPRGGMILTKEEWGKKIDKSIFPGIQGGPLMHVISAKAVAFGEVLQDSFKEYAGQIIANAKRLAEGLQKEGIRLVSGGTDNHLLLLDMQTLGLTGKVAEKVLDEVGITVNKNTIPFDPQSPFVTSGIRIGTAAVTSRGFGLEEMDEIASIIAFTLKNHEDEAKLKEAAARVEALTGKFTLYPEY</sequence>
<evidence type="ECO:0000313" key="9">
    <source>
        <dbReference type="EMBL" id="MFB3169903.1"/>
    </source>
</evidence>
<comment type="subcellular location">
    <subcellularLocation>
        <location evidence="7">Cytoplasm</location>
    </subcellularLocation>
</comment>
<dbReference type="PIRSF" id="PIRSF000412">
    <property type="entry name" value="SHMT"/>
    <property type="match status" value="1"/>
</dbReference>
<comment type="pathway">
    <text evidence="7">Amino-acid biosynthesis; glycine biosynthesis; glycine from L-serine: step 1/1.</text>
</comment>
<evidence type="ECO:0000313" key="10">
    <source>
        <dbReference type="Proteomes" id="UP001241748"/>
    </source>
</evidence>
<comment type="similarity">
    <text evidence="2 7">Belongs to the SHMT family.</text>
</comment>
<keyword evidence="3 7" id="KW-0554">One-carbon metabolism</keyword>
<evidence type="ECO:0000256" key="3">
    <source>
        <dbReference type="ARBA" id="ARBA00022563"/>
    </source>
</evidence>
<evidence type="ECO:0000259" key="8">
    <source>
        <dbReference type="Pfam" id="PF00464"/>
    </source>
</evidence>
<dbReference type="EMBL" id="JAROBZ020000002">
    <property type="protein sequence ID" value="MFB3169903.1"/>
    <property type="molecule type" value="Genomic_DNA"/>
</dbReference>
<keyword evidence="7" id="KW-0963">Cytoplasm</keyword>
<dbReference type="InterPro" id="IPR019798">
    <property type="entry name" value="Ser_HO-MeTrfase_PLP_BS"/>
</dbReference>
<dbReference type="Pfam" id="PF00464">
    <property type="entry name" value="SHMT"/>
    <property type="match status" value="1"/>
</dbReference>
<comment type="catalytic activity">
    <reaction evidence="7">
        <text>(6R)-5,10-methylene-5,6,7,8-tetrahydrofolate + glycine + H2O = (6S)-5,6,7,8-tetrahydrofolate + L-serine</text>
        <dbReference type="Rhea" id="RHEA:15481"/>
        <dbReference type="ChEBI" id="CHEBI:15377"/>
        <dbReference type="ChEBI" id="CHEBI:15636"/>
        <dbReference type="ChEBI" id="CHEBI:33384"/>
        <dbReference type="ChEBI" id="CHEBI:57305"/>
        <dbReference type="ChEBI" id="CHEBI:57453"/>
        <dbReference type="EC" id="2.1.2.1"/>
    </reaction>
</comment>
<dbReference type="SUPFAM" id="SSF53383">
    <property type="entry name" value="PLP-dependent transferases"/>
    <property type="match status" value="1"/>
</dbReference>
<keyword evidence="5 7" id="KW-0808">Transferase</keyword>
<dbReference type="NCBIfam" id="NF000586">
    <property type="entry name" value="PRK00011.1"/>
    <property type="match status" value="1"/>
</dbReference>
<dbReference type="InterPro" id="IPR049943">
    <property type="entry name" value="Ser_HO-MeTrfase-like"/>
</dbReference>
<keyword evidence="4 7" id="KW-0028">Amino-acid biosynthesis</keyword>
<dbReference type="Proteomes" id="UP001241748">
    <property type="component" value="Unassembled WGS sequence"/>
</dbReference>
<comment type="subunit">
    <text evidence="7">Homodimer.</text>
</comment>
<dbReference type="InterPro" id="IPR001085">
    <property type="entry name" value="Ser_HO-MeTrfase"/>
</dbReference>
<gene>
    <name evidence="7 9" type="primary">glyA</name>
    <name evidence="9" type="ORF">P5G62_022630</name>
</gene>
<protein>
    <recommendedName>
        <fullName evidence="7">Serine hydroxymethyltransferase</fullName>
        <shortName evidence="7">SHMT</shortName>
        <shortName evidence="7">Serine methylase</shortName>
        <ecNumber evidence="7">2.1.2.1</ecNumber>
    </recommendedName>
</protein>
<dbReference type="HAMAP" id="MF_00051">
    <property type="entry name" value="SHMT"/>
    <property type="match status" value="1"/>
</dbReference>
<dbReference type="EC" id="2.1.2.1" evidence="7"/>
<feature type="binding site" evidence="7">
    <location>
        <position position="117"/>
    </location>
    <ligand>
        <name>(6S)-5,6,7,8-tetrahydrofolate</name>
        <dbReference type="ChEBI" id="CHEBI:57453"/>
    </ligand>
</feature>
<evidence type="ECO:0000256" key="5">
    <source>
        <dbReference type="ARBA" id="ARBA00022679"/>
    </source>
</evidence>
<comment type="caution">
    <text evidence="9">The sequence shown here is derived from an EMBL/GenBank/DDBJ whole genome shotgun (WGS) entry which is preliminary data.</text>
</comment>
<feature type="binding site" evidence="7">
    <location>
        <position position="240"/>
    </location>
    <ligand>
        <name>(6S)-5,6,7,8-tetrahydrofolate</name>
        <dbReference type="ChEBI" id="CHEBI:57453"/>
    </ligand>
</feature>
<comment type="cofactor">
    <cofactor evidence="1 7">
        <name>pyridoxal 5'-phosphate</name>
        <dbReference type="ChEBI" id="CHEBI:597326"/>
    </cofactor>
</comment>
<evidence type="ECO:0000256" key="4">
    <source>
        <dbReference type="ARBA" id="ARBA00022605"/>
    </source>
</evidence>
<name>A0ABV4YYW8_9BACI</name>